<protein>
    <submittedName>
        <fullName evidence="1">Uncharacterized protein</fullName>
    </submittedName>
</protein>
<reference evidence="1" key="1">
    <citation type="journal article" date="2023" name="Plant J.">
        <title>The genome of the king protea, Protea cynaroides.</title>
        <authorList>
            <person name="Chang J."/>
            <person name="Duong T.A."/>
            <person name="Schoeman C."/>
            <person name="Ma X."/>
            <person name="Roodt D."/>
            <person name="Barker N."/>
            <person name="Li Z."/>
            <person name="Van de Peer Y."/>
            <person name="Mizrachi E."/>
        </authorList>
    </citation>
    <scope>NUCLEOTIDE SEQUENCE</scope>
    <source>
        <tissue evidence="1">Young leaves</tissue>
    </source>
</reference>
<dbReference type="PANTHER" id="PTHR36323:SF1">
    <property type="entry name" value="MYOTUBULARIN-LIKE PROTEIN"/>
    <property type="match status" value="1"/>
</dbReference>
<keyword evidence="2" id="KW-1185">Reference proteome</keyword>
<sequence length="186" mass="20814">MLCLRPSTKEDCLPKWDNSVVPFPGVEKKGTDEEPTSPRVGCMGQIIKRESKVVGFPIHLARCNNSSNSDQKKYFKLNKVFSSKNLNSFLLVRNLNTTTTINSKSRQMMIKGSSKIKTFDEMDYVSICLDDLDPPLPVVKPTPRVSTDDGGDAVSLWKRRRGGDQILKTLQLQQRNPSCVLGPNTL</sequence>
<evidence type="ECO:0000313" key="1">
    <source>
        <dbReference type="EMBL" id="KAJ4962678.1"/>
    </source>
</evidence>
<organism evidence="1 2">
    <name type="scientific">Protea cynaroides</name>
    <dbReference type="NCBI Taxonomy" id="273540"/>
    <lineage>
        <taxon>Eukaryota</taxon>
        <taxon>Viridiplantae</taxon>
        <taxon>Streptophyta</taxon>
        <taxon>Embryophyta</taxon>
        <taxon>Tracheophyta</taxon>
        <taxon>Spermatophyta</taxon>
        <taxon>Magnoliopsida</taxon>
        <taxon>Proteales</taxon>
        <taxon>Proteaceae</taxon>
        <taxon>Protea</taxon>
    </lineage>
</organism>
<dbReference type="AlphaFoldDB" id="A0A9Q0HDC4"/>
<gene>
    <name evidence="1" type="ORF">NE237_022617</name>
</gene>
<comment type="caution">
    <text evidence="1">The sequence shown here is derived from an EMBL/GenBank/DDBJ whole genome shotgun (WGS) entry which is preliminary data.</text>
</comment>
<dbReference type="Proteomes" id="UP001141806">
    <property type="component" value="Unassembled WGS sequence"/>
</dbReference>
<name>A0A9Q0HDC4_9MAGN</name>
<dbReference type="PANTHER" id="PTHR36323">
    <property type="entry name" value="MYOTUBULARIN-LIKE PROTEIN"/>
    <property type="match status" value="1"/>
</dbReference>
<dbReference type="OrthoDB" id="1919827at2759"/>
<dbReference type="EMBL" id="JAMYWD010000008">
    <property type="protein sequence ID" value="KAJ4962678.1"/>
    <property type="molecule type" value="Genomic_DNA"/>
</dbReference>
<proteinExistence type="predicted"/>
<accession>A0A9Q0HDC4</accession>
<evidence type="ECO:0000313" key="2">
    <source>
        <dbReference type="Proteomes" id="UP001141806"/>
    </source>
</evidence>